<accession>A0A9W3ATP0</accession>
<feature type="domain" description="C2H2-type" evidence="14">
    <location>
        <begin position="202"/>
        <end position="229"/>
    </location>
</feature>
<evidence type="ECO:0000313" key="16">
    <source>
        <dbReference type="RefSeq" id="XP_055890468.1"/>
    </source>
</evidence>
<dbReference type="Pfam" id="PF13912">
    <property type="entry name" value="zf-C2H2_6"/>
    <property type="match status" value="2"/>
</dbReference>
<dbReference type="PANTHER" id="PTHR24396">
    <property type="entry name" value="ZINC FINGER PROTEIN"/>
    <property type="match status" value="1"/>
</dbReference>
<organism evidence="15 16">
    <name type="scientific">Biomphalaria glabrata</name>
    <name type="common">Bloodfluke planorb</name>
    <name type="synonym">Freshwater snail</name>
    <dbReference type="NCBI Taxonomy" id="6526"/>
    <lineage>
        <taxon>Eukaryota</taxon>
        <taxon>Metazoa</taxon>
        <taxon>Spiralia</taxon>
        <taxon>Lophotrochozoa</taxon>
        <taxon>Mollusca</taxon>
        <taxon>Gastropoda</taxon>
        <taxon>Heterobranchia</taxon>
        <taxon>Euthyneura</taxon>
        <taxon>Panpulmonata</taxon>
        <taxon>Hygrophila</taxon>
        <taxon>Lymnaeoidea</taxon>
        <taxon>Planorbidae</taxon>
        <taxon>Biomphalaria</taxon>
    </lineage>
</organism>
<dbReference type="PROSITE" id="PS00028">
    <property type="entry name" value="ZINC_FINGER_C2H2_1"/>
    <property type="match status" value="28"/>
</dbReference>
<protein>
    <submittedName>
        <fullName evidence="16">Zinc finger protein 236-like</fullName>
    </submittedName>
</protein>
<dbReference type="FunFam" id="3.30.160.60:FF:001017">
    <property type="entry name" value="Zinc finger protein 236 variant"/>
    <property type="match status" value="1"/>
</dbReference>
<feature type="domain" description="C2H2-type" evidence="14">
    <location>
        <begin position="367"/>
        <end position="395"/>
    </location>
</feature>
<dbReference type="OrthoDB" id="6077919at2759"/>
<dbReference type="InterPro" id="IPR036236">
    <property type="entry name" value="Znf_C2H2_sf"/>
</dbReference>
<feature type="compositionally biased region" description="Basic residues" evidence="13">
    <location>
        <begin position="1196"/>
        <end position="1205"/>
    </location>
</feature>
<dbReference type="InterPro" id="IPR003604">
    <property type="entry name" value="Matrin/U1-like-C_Znf_C2H2"/>
</dbReference>
<keyword evidence="6 12" id="KW-0863">Zinc-finger</keyword>
<proteinExistence type="inferred from homology"/>
<feature type="domain" description="C2H2-type" evidence="14">
    <location>
        <begin position="1250"/>
        <end position="1277"/>
    </location>
</feature>
<dbReference type="PANTHER" id="PTHR24396:SF19">
    <property type="entry name" value="FI01119P"/>
    <property type="match status" value="1"/>
</dbReference>
<evidence type="ECO:0000256" key="3">
    <source>
        <dbReference type="ARBA" id="ARBA00006991"/>
    </source>
</evidence>
<dbReference type="FunFam" id="3.30.160.60:FF:000264">
    <property type="entry name" value="Zinc finger protein 236"/>
    <property type="match status" value="2"/>
</dbReference>
<name>A0A9W3ATP0_BIOGL</name>
<dbReference type="FunFam" id="3.30.160.60:FF:001818">
    <property type="entry name" value="GDNF-inducible zinc finger protein 1 isoform X1"/>
    <property type="match status" value="1"/>
</dbReference>
<keyword evidence="7" id="KW-0862">Zinc</keyword>
<feature type="domain" description="C2H2-type" evidence="14">
    <location>
        <begin position="1902"/>
        <end position="1929"/>
    </location>
</feature>
<feature type="domain" description="C2H2-type" evidence="14">
    <location>
        <begin position="232"/>
        <end position="259"/>
    </location>
</feature>
<dbReference type="PROSITE" id="PS50157">
    <property type="entry name" value="ZINC_FINGER_C2H2_2"/>
    <property type="match status" value="27"/>
</dbReference>
<dbReference type="FunFam" id="3.30.160.60:FF:000110">
    <property type="entry name" value="Zinc finger protein-like"/>
    <property type="match status" value="1"/>
</dbReference>
<comment type="function">
    <text evidence="1">May be involved in transcriptional regulation.</text>
</comment>
<keyword evidence="11" id="KW-0539">Nucleus</keyword>
<feature type="domain" description="C2H2-type" evidence="14">
    <location>
        <begin position="305"/>
        <end position="332"/>
    </location>
</feature>
<evidence type="ECO:0000256" key="7">
    <source>
        <dbReference type="ARBA" id="ARBA00022833"/>
    </source>
</evidence>
<dbReference type="Proteomes" id="UP001165740">
    <property type="component" value="Chromosome 7"/>
</dbReference>
<feature type="compositionally biased region" description="Acidic residues" evidence="13">
    <location>
        <begin position="1819"/>
        <end position="1837"/>
    </location>
</feature>
<gene>
    <name evidence="16" type="primary">LOC106063759</name>
</gene>
<dbReference type="FunFam" id="3.30.160.60:FF:000446">
    <property type="entry name" value="Zinc finger protein"/>
    <property type="match status" value="1"/>
</dbReference>
<feature type="domain" description="C2H2-type" evidence="14">
    <location>
        <begin position="1121"/>
        <end position="1148"/>
    </location>
</feature>
<dbReference type="FunFam" id="3.30.160.60:FF:000573">
    <property type="entry name" value="Putative zinc finger protein 236"/>
    <property type="match status" value="1"/>
</dbReference>
<dbReference type="GO" id="GO:0005634">
    <property type="term" value="C:nucleus"/>
    <property type="evidence" value="ECO:0007669"/>
    <property type="project" value="UniProtKB-SubCell"/>
</dbReference>
<feature type="domain" description="C2H2-type" evidence="14">
    <location>
        <begin position="145"/>
        <end position="172"/>
    </location>
</feature>
<evidence type="ECO:0000256" key="8">
    <source>
        <dbReference type="ARBA" id="ARBA00023015"/>
    </source>
</evidence>
<evidence type="ECO:0000256" key="5">
    <source>
        <dbReference type="ARBA" id="ARBA00022737"/>
    </source>
</evidence>
<dbReference type="GO" id="GO:0008270">
    <property type="term" value="F:zinc ion binding"/>
    <property type="evidence" value="ECO:0007669"/>
    <property type="project" value="UniProtKB-KW"/>
</dbReference>
<dbReference type="Pfam" id="PF00096">
    <property type="entry name" value="zf-C2H2"/>
    <property type="match status" value="18"/>
</dbReference>
<feature type="domain" description="C2H2-type" evidence="14">
    <location>
        <begin position="1085"/>
        <end position="1113"/>
    </location>
</feature>
<feature type="domain" description="C2H2-type" evidence="14">
    <location>
        <begin position="277"/>
        <end position="304"/>
    </location>
</feature>
<feature type="domain" description="C2H2-type" evidence="14">
    <location>
        <begin position="763"/>
        <end position="790"/>
    </location>
</feature>
<evidence type="ECO:0000259" key="14">
    <source>
        <dbReference type="PROSITE" id="PS50157"/>
    </source>
</evidence>
<dbReference type="GO" id="GO:0000981">
    <property type="term" value="F:DNA-binding transcription factor activity, RNA polymerase II-specific"/>
    <property type="evidence" value="ECO:0007669"/>
    <property type="project" value="TreeGrafter"/>
</dbReference>
<evidence type="ECO:0000256" key="6">
    <source>
        <dbReference type="ARBA" id="ARBA00022771"/>
    </source>
</evidence>
<evidence type="ECO:0000256" key="9">
    <source>
        <dbReference type="ARBA" id="ARBA00023125"/>
    </source>
</evidence>
<evidence type="ECO:0000256" key="13">
    <source>
        <dbReference type="SAM" id="MobiDB-lite"/>
    </source>
</evidence>
<dbReference type="SMART" id="SM00355">
    <property type="entry name" value="ZnF_C2H2"/>
    <property type="match status" value="29"/>
</dbReference>
<feature type="domain" description="C2H2-type" evidence="14">
    <location>
        <begin position="593"/>
        <end position="620"/>
    </location>
</feature>
<keyword evidence="4" id="KW-0479">Metal-binding</keyword>
<sequence>MSLDGQSLPQIQVENVIDYHNIFHVNLDPSLQIQGLHSLQTLPDGTTVAFIDPSLFDSSQIFDSGSIEVHQTLPDGTLDLQNCHQVVLEQPTIIEQIGEQSSLQSLDVKPPIGKGPFNCSLCDKIFTKWNQLQRHLKTHDEDKPFRCSQCGVSFNIEENLLLHMATHVGPDKEPICPECGKKFSRVASLKAHIMMHEREESLMCPECGDEFSLQHQLDKHMLEHRQEGMRVYQCRQCNQEYSKMSALKEHMKQHYRVKASLHHRNYKRNVDRSGYSYKCRTCQKTFQKPSQLERHERIHTGERPFKCNTCDRSFNQKGALQMHMTKHTGARPHTCTFCPMTFAQKGNLRSHIQKVHTLNKDEHGMVFECAECSCMFRRLGSLNAHISRVHADPGDSNQATVQDIKVPLQSHSLHHLQDISDSSMMQEVLGLDQAGLNGGSLVDSHGIHGSLDQGASDILQQALENSGLQNTVEDDHDTDKEGSGLVNMTSSRSGLPGTGGLRSGGHLTRLGTMTIQDSATGLLKRHYIRKVNGIRWHQCTYCSKEFKKPSDLVRHIRIHTHEKPYKCTQCFRAFAVKSTLTAHIKTHTGVKEFRCEVCSKMFSTQGSLKVHLRLHTGAKPFACTQCDKKFRTSAHCKSHIQSHFKDVDIAPRPRRSFKREARNDSLLSDIPLQEPILITDSGLIQQAPRNSMFPPFTSESGHPDRPYKCHHCRRGFKKSSHLKQHVRSHTGEKPYRCNLCQRSFVSSGVLKAHSRTHSGEKSYKCVVCDAMFTTGGSLKRHMSTHSEVRPFMCPYCQKTFKTSVNCKKHMKTHRHELAMQHYQTVKEGEGTVTIGDGADVKDDDEAEIVEEDGLTGAQALADLDVLQEHEIGHTTTVTQPDLQSVDLGHPDLQTGGVSGETMSIDSSLQQMLGSHFTLVNQQPFVQLTTQSNQPTMQEEKMNRESDGAIPRVTVHLESQMNPLVNSSLAQPMSGSTATQFTYQPRNWKNNITDEMSLKFDQQQQIFITDEVPNSQMEQLEEELHEAEDANCLVQSSVRVIQPEVTHNVSTNNSRRGHRCYICNKIFKQAMHLTQHMKKHSADKSFQCTECSKSFGSALVFKNHMRSSHPEIQQASQQLNLHLCPICDTAYPTSVALRKHSQQHHNSTPIEYICGMCNSQFKTALILKRHLKECQGDVVPTQHFVIPIKTNDENRAPRRGPKKKSLAQHQFSDEQVSISEKIYMDSTAEKDRISVPKDLQNQVIRRGRFANMCSHCPKSFKKPSDLQRHLRIHTGEKPFSCEICHRSFTVKSTLDSHVRTHKAAEKSFLCHVCNSLFSTKGSLKVHMRLHTGAKPFKCMHCDLKFRTSGHRKSHVASHFKADGVTNSKKKSKSSTQPLLNSSQSDNLQPLFLITQTPNSVQNTALNNQRIVGMNQSLPPQIVSVESLQGGQVISVDQSMLQNSGMMPVQLAVSDNCNDGSTLPSQVLQGLDGAIQLHITAPLGQLTQGFQLTSLDPTLLQQVHIDSSVLQQLQQGGFITINPAGIQPTLTADLSQQVGSEMTHGVVVPSSLGVQDTLIGQGLSAETMIGQHGMQESEVNQAAELMGQTIVVSEALMAQIRNSEALMVHGVQARNSTANQQVDIKPFHIHPNNKGLVSHGLSDALLSQPSSRLHVSSGVTDSLICQSVHPSQDSFLPQGAVHVSDPMIGQDRLMNSGLSDGCQVSYSDSMIGSGVDHGLMQGLQLQPNSLNDSVHQSVLVQSVSALQDQAKSQGLSLRNATFVTPDGQRVTLQAVNVHGSSAQVLGLDEDEQKYTIPVEDGRMVSMGQLDQNPSMGHQGDGMDDEDEEEEEDEEDNEDVDAQALMGKSEVSHQPEGVDRPVEGTDRQHICTTCLKGFKRAAHLKEHLHTHGTGPVPKKPKATPHKCNVCLKAFQKPSQVERHMRIHTGERPYRCEICDKAFNQKNALQVHLRKHSGEKPHICPYCDASFVQSGNLKTHIKRAHHADMVSSMNISKTEVESRQDLAKSHIGTGLGEEQRGGMEGDDVGSVVDGMDLGEDVDLFVQQMG</sequence>
<keyword evidence="5" id="KW-0677">Repeat</keyword>
<feature type="domain" description="C2H2-type" evidence="14">
    <location>
        <begin position="1278"/>
        <end position="1305"/>
    </location>
</feature>
<evidence type="ECO:0000256" key="4">
    <source>
        <dbReference type="ARBA" id="ARBA00022723"/>
    </source>
</evidence>
<reference evidence="16" key="1">
    <citation type="submission" date="2025-08" db="UniProtKB">
        <authorList>
            <consortium name="RefSeq"/>
        </authorList>
    </citation>
    <scope>IDENTIFICATION</scope>
</reference>
<keyword evidence="10" id="KW-0804">Transcription</keyword>
<dbReference type="Gene3D" id="3.30.160.60">
    <property type="entry name" value="Classic Zinc Finger"/>
    <property type="match status" value="24"/>
</dbReference>
<feature type="domain" description="C2H2-type" evidence="14">
    <location>
        <begin position="621"/>
        <end position="648"/>
    </location>
</feature>
<evidence type="ECO:0000256" key="1">
    <source>
        <dbReference type="ARBA" id="ARBA00003767"/>
    </source>
</evidence>
<evidence type="ECO:0000256" key="12">
    <source>
        <dbReference type="PROSITE-ProRule" id="PRU00042"/>
    </source>
</evidence>
<feature type="domain" description="C2H2-type" evidence="14">
    <location>
        <begin position="735"/>
        <end position="762"/>
    </location>
</feature>
<feature type="domain" description="C2H2-type" evidence="14">
    <location>
        <begin position="1866"/>
        <end position="1888"/>
    </location>
</feature>
<feature type="domain" description="C2H2-type" evidence="14">
    <location>
        <begin position="1307"/>
        <end position="1334"/>
    </location>
</feature>
<feature type="region of interest" description="Disordered" evidence="13">
    <location>
        <begin position="1802"/>
        <end position="1837"/>
    </location>
</feature>
<dbReference type="FunFam" id="3.30.160.60:FF:002349">
    <property type="entry name" value="Zinc finger and BTB domain-containing 40"/>
    <property type="match status" value="1"/>
</dbReference>
<evidence type="ECO:0000256" key="10">
    <source>
        <dbReference type="ARBA" id="ARBA00023163"/>
    </source>
</evidence>
<dbReference type="FunFam" id="3.30.160.60:FF:003288">
    <property type="entry name" value="Uncharacterized protein"/>
    <property type="match status" value="1"/>
</dbReference>
<feature type="domain" description="C2H2-type" evidence="14">
    <location>
        <begin position="117"/>
        <end position="144"/>
    </location>
</feature>
<keyword evidence="8" id="KW-0805">Transcription regulation</keyword>
<dbReference type="GO" id="GO:0000978">
    <property type="term" value="F:RNA polymerase II cis-regulatory region sequence-specific DNA binding"/>
    <property type="evidence" value="ECO:0007669"/>
    <property type="project" value="TreeGrafter"/>
</dbReference>
<evidence type="ECO:0000256" key="11">
    <source>
        <dbReference type="ARBA" id="ARBA00023242"/>
    </source>
</evidence>
<feature type="domain" description="C2H2-type" evidence="14">
    <location>
        <begin position="333"/>
        <end position="361"/>
    </location>
</feature>
<dbReference type="RefSeq" id="XP_055890468.1">
    <property type="nucleotide sequence ID" value="XM_056034493.1"/>
</dbReference>
<keyword evidence="15" id="KW-1185">Reference proteome</keyword>
<dbReference type="SUPFAM" id="SSF57667">
    <property type="entry name" value="beta-beta-alpha zinc fingers"/>
    <property type="match status" value="14"/>
</dbReference>
<feature type="region of interest" description="Disordered" evidence="13">
    <location>
        <begin position="1188"/>
        <end position="1210"/>
    </location>
</feature>
<feature type="domain" description="C2H2-type" evidence="14">
    <location>
        <begin position="791"/>
        <end position="818"/>
    </location>
</feature>
<dbReference type="FunFam" id="3.30.160.60:FF:000376">
    <property type="entry name" value="Zinc finger protein 236"/>
    <property type="match status" value="1"/>
</dbReference>
<feature type="domain" description="C2H2-type" evidence="14">
    <location>
        <begin position="707"/>
        <end position="734"/>
    </location>
</feature>
<feature type="domain" description="C2H2-type" evidence="14">
    <location>
        <begin position="1057"/>
        <end position="1084"/>
    </location>
</feature>
<feature type="domain" description="C2H2-type" evidence="14">
    <location>
        <begin position="537"/>
        <end position="564"/>
    </location>
</feature>
<feature type="domain" description="C2H2-type" evidence="14">
    <location>
        <begin position="565"/>
        <end position="592"/>
    </location>
</feature>
<evidence type="ECO:0000313" key="15">
    <source>
        <dbReference type="Proteomes" id="UP001165740"/>
    </source>
</evidence>
<feature type="domain" description="C2H2-type" evidence="14">
    <location>
        <begin position="1958"/>
        <end position="1986"/>
    </location>
</feature>
<feature type="region of interest" description="Disordered" evidence="13">
    <location>
        <begin position="469"/>
        <end position="503"/>
    </location>
</feature>
<dbReference type="FunFam" id="3.30.160.60:FF:000744">
    <property type="entry name" value="zinc finger E-box-binding homeobox 1"/>
    <property type="match status" value="1"/>
</dbReference>
<dbReference type="GeneID" id="106063759"/>
<dbReference type="InterPro" id="IPR013087">
    <property type="entry name" value="Znf_C2H2_type"/>
</dbReference>
<dbReference type="SMART" id="SM00451">
    <property type="entry name" value="ZnF_U1"/>
    <property type="match status" value="5"/>
</dbReference>
<feature type="domain" description="C2H2-type" evidence="14">
    <location>
        <begin position="1930"/>
        <end position="1957"/>
    </location>
</feature>
<dbReference type="FunFam" id="3.30.160.60:FF:000193">
    <property type="entry name" value="Zinc finger protein 300"/>
    <property type="match status" value="1"/>
</dbReference>
<comment type="subcellular location">
    <subcellularLocation>
        <location evidence="2">Nucleus</location>
    </subcellularLocation>
</comment>
<dbReference type="FunFam" id="3.30.160.60:FF:000100">
    <property type="entry name" value="Zinc finger 45-like"/>
    <property type="match status" value="1"/>
</dbReference>
<dbReference type="FunFam" id="3.30.160.60:FF:000385">
    <property type="entry name" value="Zinc finger protein 236 variant"/>
    <property type="match status" value="1"/>
</dbReference>
<dbReference type="FunFam" id="3.30.160.60:FF:000226">
    <property type="entry name" value="Zinc finger protein 236 variant"/>
    <property type="match status" value="2"/>
</dbReference>
<evidence type="ECO:0000256" key="2">
    <source>
        <dbReference type="ARBA" id="ARBA00004123"/>
    </source>
</evidence>
<dbReference type="InterPro" id="IPR051643">
    <property type="entry name" value="Transcr_Reg_ZincFinger"/>
</dbReference>
<feature type="domain" description="C2H2-type" evidence="14">
    <location>
        <begin position="174"/>
        <end position="201"/>
    </location>
</feature>
<comment type="similarity">
    <text evidence="3">Belongs to the krueppel C2H2-type zinc-finger protein family.</text>
</comment>
<dbReference type="FunFam" id="3.30.160.60:FF:000301">
    <property type="entry name" value="Zinc finger protein 236"/>
    <property type="match status" value="2"/>
</dbReference>
<keyword evidence="9" id="KW-0238">DNA-binding</keyword>
<dbReference type="OMA" id="HEINDKP"/>
<feature type="region of interest" description="Disordered" evidence="13">
    <location>
        <begin position="1351"/>
        <end position="1382"/>
    </location>
</feature>
<dbReference type="FunFam" id="3.30.160.60:FF:000130">
    <property type="entry name" value="Spalt-like transcription factor 4"/>
    <property type="match status" value="1"/>
</dbReference>